<evidence type="ECO:0000256" key="4">
    <source>
        <dbReference type="ARBA" id="ARBA00022691"/>
    </source>
</evidence>
<reference evidence="7" key="1">
    <citation type="journal article" date="2020" name="mSystems">
        <title>Genome- and Community-Level Interaction Insights into Carbon Utilization and Element Cycling Functions of Hydrothermarchaeota in Hydrothermal Sediment.</title>
        <authorList>
            <person name="Zhou Z."/>
            <person name="Liu Y."/>
            <person name="Xu W."/>
            <person name="Pan J."/>
            <person name="Luo Z.H."/>
            <person name="Li M."/>
        </authorList>
    </citation>
    <scope>NUCLEOTIDE SEQUENCE [LARGE SCALE GENOMIC DNA]</scope>
    <source>
        <strain evidence="7">SpSt-23</strain>
    </source>
</reference>
<organism evidence="7">
    <name type="scientific">Thermosphaera aggregans</name>
    <dbReference type="NCBI Taxonomy" id="54254"/>
    <lineage>
        <taxon>Archaea</taxon>
        <taxon>Thermoproteota</taxon>
        <taxon>Thermoprotei</taxon>
        <taxon>Desulfurococcales</taxon>
        <taxon>Desulfurococcaceae</taxon>
        <taxon>Thermosphaera</taxon>
    </lineage>
</organism>
<dbReference type="InterPro" id="IPR040601">
    <property type="entry name" value="Trm5a/b_N"/>
</dbReference>
<proteinExistence type="predicted"/>
<keyword evidence="3 7" id="KW-0808">Transferase</keyword>
<name>A0A7C2BJY8_9CREN</name>
<dbReference type="SUPFAM" id="SSF53335">
    <property type="entry name" value="S-adenosyl-L-methionine-dependent methyltransferases"/>
    <property type="match status" value="1"/>
</dbReference>
<evidence type="ECO:0000313" key="7">
    <source>
        <dbReference type="EMBL" id="HEF86935.1"/>
    </source>
</evidence>
<dbReference type="InterPro" id="IPR030382">
    <property type="entry name" value="MeTrfase_TRM5/TYW2"/>
</dbReference>
<dbReference type="PROSITE" id="PS51684">
    <property type="entry name" value="SAM_MT_TRM5_TYW2"/>
    <property type="match status" value="1"/>
</dbReference>
<evidence type="ECO:0000256" key="1">
    <source>
        <dbReference type="ARBA" id="ARBA00022490"/>
    </source>
</evidence>
<dbReference type="Pfam" id="PF18093">
    <property type="entry name" value="Trm5_N"/>
    <property type="match status" value="1"/>
</dbReference>
<dbReference type="EMBL" id="DSJT01000004">
    <property type="protein sequence ID" value="HEF86935.1"/>
    <property type="molecule type" value="Genomic_DNA"/>
</dbReference>
<dbReference type="PANTHER" id="PTHR23245:SF36">
    <property type="entry name" value="TRNA (GUANINE(37)-N1)-METHYLTRANSFERASE"/>
    <property type="match status" value="1"/>
</dbReference>
<sequence length="330" mass="37233">MADLGEKILCVEVEKAYAEKAIKALRKNGLLLEDYLIERAGDKVVIPVAKTPEFIGETLLRVVECTPRRKKKIVVNPPSYDLLGEVAIVRSKVLQLRDPGEVVETLLKTHPRLRAIYVKEETVEEFRVPVLKLLWGTPVEEVVVKEYGLSFKIRLGRVYYNQRLTEEHRRLASLVEDGEIVVDLFSGIGGFPIHIASLKTALVLANDLNPIAYELLIENIKSNMRRLKGVIIPLNDDARNIPEYLPRKHLADRVVANLPKASLSFTEVYDQVLAPGGILHLYILTRDVYTAIDEVGSALQGWRVIGHRLVLEYSPGSGIYRFDILKPENI</sequence>
<keyword evidence="2 7" id="KW-0489">Methyltransferase</keyword>
<accession>A0A7C2BJY8</accession>
<dbReference type="GO" id="GO:0008175">
    <property type="term" value="F:tRNA methyltransferase activity"/>
    <property type="evidence" value="ECO:0007669"/>
    <property type="project" value="TreeGrafter"/>
</dbReference>
<dbReference type="AlphaFoldDB" id="A0A7C2BJY8"/>
<dbReference type="CDD" id="cd02440">
    <property type="entry name" value="AdoMet_MTases"/>
    <property type="match status" value="1"/>
</dbReference>
<feature type="domain" description="SAM-dependent methyltransferase TRM5/TYW2-type" evidence="6">
    <location>
        <begin position="80"/>
        <end position="330"/>
    </location>
</feature>
<comment type="caution">
    <text evidence="7">The sequence shown here is derived from an EMBL/GenBank/DDBJ whole genome shotgun (WGS) entry which is preliminary data.</text>
</comment>
<dbReference type="GO" id="GO:0002939">
    <property type="term" value="P:tRNA N1-guanine methylation"/>
    <property type="evidence" value="ECO:0007669"/>
    <property type="project" value="TreeGrafter"/>
</dbReference>
<dbReference type="Gene3D" id="3.30.70.2580">
    <property type="match status" value="1"/>
</dbReference>
<keyword evidence="4" id="KW-0949">S-adenosyl-L-methionine</keyword>
<dbReference type="Pfam" id="PF02475">
    <property type="entry name" value="TRM5-TYW2_MTfase"/>
    <property type="match status" value="1"/>
</dbReference>
<dbReference type="Gene3D" id="3.40.50.150">
    <property type="entry name" value="Vaccinia Virus protein VP39"/>
    <property type="match status" value="1"/>
</dbReference>
<evidence type="ECO:0000256" key="5">
    <source>
        <dbReference type="ARBA" id="ARBA00022694"/>
    </source>
</evidence>
<evidence type="ECO:0000256" key="3">
    <source>
        <dbReference type="ARBA" id="ARBA00022679"/>
    </source>
</evidence>
<evidence type="ECO:0000256" key="2">
    <source>
        <dbReference type="ARBA" id="ARBA00022603"/>
    </source>
</evidence>
<dbReference type="Gene3D" id="3.30.300.110">
    <property type="entry name" value="Met-10+ protein-like domains"/>
    <property type="match status" value="1"/>
</dbReference>
<dbReference type="PANTHER" id="PTHR23245">
    <property type="entry name" value="TRNA METHYLTRANSFERASE"/>
    <property type="match status" value="1"/>
</dbReference>
<evidence type="ECO:0000259" key="6">
    <source>
        <dbReference type="PROSITE" id="PS51684"/>
    </source>
</evidence>
<keyword evidence="5" id="KW-0819">tRNA processing</keyword>
<protein>
    <submittedName>
        <fullName evidence="7">Methyltransferase</fullName>
    </submittedName>
</protein>
<dbReference type="GO" id="GO:0005737">
    <property type="term" value="C:cytoplasm"/>
    <property type="evidence" value="ECO:0007669"/>
    <property type="project" value="TreeGrafter"/>
</dbReference>
<keyword evidence="1" id="KW-0963">Cytoplasm</keyword>
<dbReference type="InterPro" id="IPR056743">
    <property type="entry name" value="TRM5-TYW2-like_MTfase"/>
</dbReference>
<gene>
    <name evidence="7" type="ORF">ENP55_01240</name>
</gene>
<dbReference type="InterPro" id="IPR029063">
    <property type="entry name" value="SAM-dependent_MTases_sf"/>
</dbReference>